<evidence type="ECO:0000259" key="1">
    <source>
        <dbReference type="Pfam" id="PF01048"/>
    </source>
</evidence>
<dbReference type="Gene3D" id="3.40.50.1580">
    <property type="entry name" value="Nucleoside phosphorylase domain"/>
    <property type="match status" value="1"/>
</dbReference>
<dbReference type="Proteomes" id="UP000182658">
    <property type="component" value="Unassembled WGS sequence"/>
</dbReference>
<dbReference type="EMBL" id="KV875100">
    <property type="protein sequence ID" value="OIW26741.1"/>
    <property type="molecule type" value="Genomic_DNA"/>
</dbReference>
<dbReference type="PANTHER" id="PTHR46082">
    <property type="entry name" value="ATP/GTP-BINDING PROTEIN-RELATED"/>
    <property type="match status" value="1"/>
</dbReference>
<proteinExistence type="predicted"/>
<dbReference type="InParanoid" id="A0A1J7IH72"/>
<dbReference type="InterPro" id="IPR000845">
    <property type="entry name" value="Nucleoside_phosphorylase_d"/>
</dbReference>
<dbReference type="AlphaFoldDB" id="A0A1J7IH72"/>
<reference evidence="2 3" key="1">
    <citation type="submission" date="2016-10" db="EMBL/GenBank/DDBJ databases">
        <title>Draft genome sequence of Coniochaeta ligniaria NRRL30616, a lignocellulolytic fungus for bioabatement of inhibitors in plant biomass hydrolysates.</title>
        <authorList>
            <consortium name="DOE Joint Genome Institute"/>
            <person name="Jimenez D.J."/>
            <person name="Hector R.E."/>
            <person name="Riley R."/>
            <person name="Sun H."/>
            <person name="Grigoriev I.V."/>
            <person name="Van Elsas J.D."/>
            <person name="Nichols N.N."/>
        </authorList>
    </citation>
    <scope>NUCLEOTIDE SEQUENCE [LARGE SCALE GENOMIC DNA]</scope>
    <source>
        <strain evidence="2 3">NRRL 30616</strain>
    </source>
</reference>
<dbReference type="GO" id="GO:0009116">
    <property type="term" value="P:nucleoside metabolic process"/>
    <property type="evidence" value="ECO:0007669"/>
    <property type="project" value="InterPro"/>
</dbReference>
<dbReference type="Pfam" id="PF01048">
    <property type="entry name" value="PNP_UDP_1"/>
    <property type="match status" value="1"/>
</dbReference>
<sequence>MASAHDPARCTVGWIAPMPLELTAAVGMLEEHTTHSVPEDDTLYRIGRIGGHYVVMAVCPRIGTHPAATLLANMRRSFPNIQHVLVVGIAGAVPCYGVDLQEQITLGDVVVSIPQRGKGGVVHYEFGAWETENRLSVSEHTLHPSDALLTAVNNVRSDHDMLEGSRISQYLRELRGRLNARVRPKFEDPGDEHDHLFDKSALTWTVGDSVTDFVT</sequence>
<dbReference type="PANTHER" id="PTHR46082:SF11">
    <property type="entry name" value="AAA+ ATPASE DOMAIN-CONTAINING PROTEIN-RELATED"/>
    <property type="match status" value="1"/>
</dbReference>
<protein>
    <recommendedName>
        <fullName evidence="1">Nucleoside phosphorylase domain-containing protein</fullName>
    </recommendedName>
</protein>
<accession>A0A1J7IH72</accession>
<dbReference type="SUPFAM" id="SSF53167">
    <property type="entry name" value="Purine and uridine phosphorylases"/>
    <property type="match status" value="1"/>
</dbReference>
<organism evidence="2 3">
    <name type="scientific">Coniochaeta ligniaria NRRL 30616</name>
    <dbReference type="NCBI Taxonomy" id="1408157"/>
    <lineage>
        <taxon>Eukaryota</taxon>
        <taxon>Fungi</taxon>
        <taxon>Dikarya</taxon>
        <taxon>Ascomycota</taxon>
        <taxon>Pezizomycotina</taxon>
        <taxon>Sordariomycetes</taxon>
        <taxon>Sordariomycetidae</taxon>
        <taxon>Coniochaetales</taxon>
        <taxon>Coniochaetaceae</taxon>
        <taxon>Coniochaeta</taxon>
    </lineage>
</organism>
<name>A0A1J7IH72_9PEZI</name>
<keyword evidence="3" id="KW-1185">Reference proteome</keyword>
<dbReference type="InterPro" id="IPR035994">
    <property type="entry name" value="Nucleoside_phosphorylase_sf"/>
</dbReference>
<gene>
    <name evidence="2" type="ORF">CONLIGDRAFT_716964</name>
</gene>
<feature type="domain" description="Nucleoside phosphorylase" evidence="1">
    <location>
        <begin position="12"/>
        <end position="113"/>
    </location>
</feature>
<dbReference type="GO" id="GO:0003824">
    <property type="term" value="F:catalytic activity"/>
    <property type="evidence" value="ECO:0007669"/>
    <property type="project" value="InterPro"/>
</dbReference>
<evidence type="ECO:0000313" key="2">
    <source>
        <dbReference type="EMBL" id="OIW26741.1"/>
    </source>
</evidence>
<dbReference type="OrthoDB" id="1577640at2759"/>
<dbReference type="InterPro" id="IPR053137">
    <property type="entry name" value="NLR-like"/>
</dbReference>
<dbReference type="STRING" id="1408157.A0A1J7IH72"/>
<evidence type="ECO:0000313" key="3">
    <source>
        <dbReference type="Proteomes" id="UP000182658"/>
    </source>
</evidence>